<keyword evidence="2" id="KW-1171">Viral genome ejection through host cell envelope</keyword>
<organism evidence="4">
    <name type="scientific">uncultured Caudovirales phage</name>
    <dbReference type="NCBI Taxonomy" id="2100421"/>
    <lineage>
        <taxon>Viruses</taxon>
        <taxon>Duplodnaviria</taxon>
        <taxon>Heunggongvirae</taxon>
        <taxon>Uroviricota</taxon>
        <taxon>Caudoviricetes</taxon>
        <taxon>Peduoviridae</taxon>
        <taxon>Maltschvirus</taxon>
        <taxon>Maltschvirus maltsch</taxon>
    </lineage>
</organism>
<dbReference type="InterPro" id="IPR006944">
    <property type="entry name" value="Phage/GTA_portal"/>
</dbReference>
<dbReference type="Gene3D" id="3.40.140.120">
    <property type="match status" value="1"/>
</dbReference>
<keyword evidence="2" id="KW-1162">Viral penetration into host cytoplasm</keyword>
<evidence type="ECO:0000256" key="2">
    <source>
        <dbReference type="ARBA" id="ARBA00023009"/>
    </source>
</evidence>
<proteinExistence type="predicted"/>
<sequence length="362" mass="40112">MAFFSRKITTAEFASSPVKAAAGVGMSGIPPTYAWTSGAFEQIALSLPTVSRARDLLASTISGLEFRQYVKQWNGTEYEEIYVPNESWMENPDPKVPRQFILANTVTDLWMTGRAFWAVTSRNATDGRPMSFEWLPSANIQTPSQVGPQFFGMPDEIEFNGIQLDPNEIITFLAPTTGLMYSGRRSVSIATHLDQYADRAATIETVPGYLQQTSAGETMSGEELGDLAAQWAQARREGNVIGALNNYVNFVEFDRDPLEVNAAQREYQALDLSRMCSVPAYLVSAPTPGASMTYQNASQARQDLWLFGAQMYAHAIESRLSMNDVLSRGRFVRFDTDDLLAIGDMHDVLVEPEVPDLEEIPS</sequence>
<dbReference type="EMBL" id="LR796539">
    <property type="protein sequence ID" value="CAB4150235.1"/>
    <property type="molecule type" value="Genomic_DNA"/>
</dbReference>
<name>A0A6J5MSV5_9CAUD</name>
<protein>
    <submittedName>
        <fullName evidence="4">Bacteriophage/Gene transfer agent portal protein</fullName>
    </submittedName>
</protein>
<keyword evidence="2" id="KW-1160">Virus entry into host cell</keyword>
<reference evidence="4" key="1">
    <citation type="submission" date="2020-04" db="EMBL/GenBank/DDBJ databases">
        <authorList>
            <person name="Chiriac C."/>
            <person name="Salcher M."/>
            <person name="Ghai R."/>
            <person name="Kavagutti S V."/>
        </authorList>
    </citation>
    <scope>NUCLEOTIDE SEQUENCE</scope>
</reference>
<evidence type="ECO:0000313" key="4">
    <source>
        <dbReference type="EMBL" id="CAB4150235.1"/>
    </source>
</evidence>
<evidence type="ECO:0000256" key="3">
    <source>
        <dbReference type="ARBA" id="ARBA00023219"/>
    </source>
</evidence>
<keyword evidence="1" id="KW-0118">Viral capsid assembly</keyword>
<dbReference type="Gene3D" id="1.20.1270.210">
    <property type="match status" value="1"/>
</dbReference>
<dbReference type="Pfam" id="PF04860">
    <property type="entry name" value="Phage_portal"/>
    <property type="match status" value="1"/>
</dbReference>
<keyword evidence="1" id="KW-1188">Viral release from host cell</keyword>
<dbReference type="Gene3D" id="3.30.1120.70">
    <property type="match status" value="1"/>
</dbReference>
<gene>
    <name evidence="4" type="ORF">UFOVP564_11</name>
</gene>
<accession>A0A6J5MSV5</accession>
<keyword evidence="3" id="KW-0231">Viral genome packaging</keyword>
<evidence type="ECO:0000256" key="1">
    <source>
        <dbReference type="ARBA" id="ARBA00022950"/>
    </source>
</evidence>